<comment type="similarity">
    <text evidence="2">Belongs to the EamA transporter family.</text>
</comment>
<feature type="compositionally biased region" description="Basic and acidic residues" evidence="6">
    <location>
        <begin position="315"/>
        <end position="328"/>
    </location>
</feature>
<dbReference type="PANTHER" id="PTHR32322:SF2">
    <property type="entry name" value="EAMA DOMAIN-CONTAINING PROTEIN"/>
    <property type="match status" value="1"/>
</dbReference>
<proteinExistence type="inferred from homology"/>
<reference evidence="9" key="2">
    <citation type="submission" date="2020-09" db="EMBL/GenBank/DDBJ databases">
        <authorList>
            <person name="Sun Q."/>
            <person name="Ohkuma M."/>
        </authorList>
    </citation>
    <scope>NUCLEOTIDE SEQUENCE</scope>
    <source>
        <strain evidence="9">JCM 4059</strain>
    </source>
</reference>
<keyword evidence="3 7" id="KW-0812">Transmembrane</keyword>
<feature type="transmembrane region" description="Helical" evidence="7">
    <location>
        <begin position="224"/>
        <end position="243"/>
    </location>
</feature>
<dbReference type="Pfam" id="PF00892">
    <property type="entry name" value="EamA"/>
    <property type="match status" value="2"/>
</dbReference>
<dbReference type="InterPro" id="IPR050638">
    <property type="entry name" value="AA-Vitamin_Transporters"/>
</dbReference>
<dbReference type="GO" id="GO:0016020">
    <property type="term" value="C:membrane"/>
    <property type="evidence" value="ECO:0007669"/>
    <property type="project" value="UniProtKB-SubCell"/>
</dbReference>
<dbReference type="SUPFAM" id="SSF103481">
    <property type="entry name" value="Multidrug resistance efflux transporter EmrE"/>
    <property type="match status" value="2"/>
</dbReference>
<keyword evidence="5 7" id="KW-0472">Membrane</keyword>
<feature type="transmembrane region" description="Helical" evidence="7">
    <location>
        <begin position="162"/>
        <end position="180"/>
    </location>
</feature>
<evidence type="ECO:0000259" key="8">
    <source>
        <dbReference type="Pfam" id="PF00892"/>
    </source>
</evidence>
<protein>
    <recommendedName>
        <fullName evidence="8">EamA domain-containing protein</fullName>
    </recommendedName>
</protein>
<gene>
    <name evidence="9" type="ORF">GCM10010218_53870</name>
</gene>
<dbReference type="EMBL" id="BNBD01000014">
    <property type="protein sequence ID" value="GHF65586.1"/>
    <property type="molecule type" value="Genomic_DNA"/>
</dbReference>
<comment type="subcellular location">
    <subcellularLocation>
        <location evidence="1">Membrane</location>
        <topology evidence="1">Multi-pass membrane protein</topology>
    </subcellularLocation>
</comment>
<feature type="transmembrane region" description="Helical" evidence="7">
    <location>
        <begin position="280"/>
        <end position="301"/>
    </location>
</feature>
<keyword evidence="10" id="KW-1185">Reference proteome</keyword>
<name>A0A919B961_9ACTN</name>
<evidence type="ECO:0000256" key="3">
    <source>
        <dbReference type="ARBA" id="ARBA00022692"/>
    </source>
</evidence>
<dbReference type="InterPro" id="IPR000620">
    <property type="entry name" value="EamA_dom"/>
</dbReference>
<sequence>MSGAPEDGKRASGASVYAMLVLTMALWGSAFPASKVMVGDVPHQVAALLRFGFGGLVMLAWLLGTGGRLALTRRDLARTALAGSLGVFGYNTLFFWGLALAPSIDGSIIVPVFAPVITSAVAVLFFRERTTVMRVAGLALGIGGAVVFLLGVGGPAGGRRLLGDLVFLAAACCWSAYTLVSKRLLTGDPVRATALATLSGSVLLALVALPALPAVAWGSLSGSFWAIVAYLAVGPTAVAYVFYYRGVQAVGPATATVMMFLSPVFGAGGGALFLGEGLNLVQGCGALLMTGGALPAVFGGLPRRKGDPEEPDEVVPERAARTDTTEAR</sequence>
<feature type="transmembrane region" description="Helical" evidence="7">
    <location>
        <begin position="108"/>
        <end position="126"/>
    </location>
</feature>
<feature type="transmembrane region" description="Helical" evidence="7">
    <location>
        <begin position="138"/>
        <end position="156"/>
    </location>
</feature>
<feature type="transmembrane region" description="Helical" evidence="7">
    <location>
        <begin position="255"/>
        <end position="274"/>
    </location>
</feature>
<evidence type="ECO:0000256" key="5">
    <source>
        <dbReference type="ARBA" id="ARBA00023136"/>
    </source>
</evidence>
<evidence type="ECO:0000256" key="1">
    <source>
        <dbReference type="ARBA" id="ARBA00004141"/>
    </source>
</evidence>
<evidence type="ECO:0000256" key="7">
    <source>
        <dbReference type="SAM" id="Phobius"/>
    </source>
</evidence>
<feature type="domain" description="EamA" evidence="8">
    <location>
        <begin position="17"/>
        <end position="149"/>
    </location>
</feature>
<feature type="transmembrane region" description="Helical" evidence="7">
    <location>
        <begin position="76"/>
        <end position="96"/>
    </location>
</feature>
<dbReference type="Proteomes" id="UP000638313">
    <property type="component" value="Unassembled WGS sequence"/>
</dbReference>
<comment type="caution">
    <text evidence="9">The sequence shown here is derived from an EMBL/GenBank/DDBJ whole genome shotgun (WGS) entry which is preliminary data.</text>
</comment>
<evidence type="ECO:0000313" key="9">
    <source>
        <dbReference type="EMBL" id="GHF65586.1"/>
    </source>
</evidence>
<feature type="domain" description="EamA" evidence="8">
    <location>
        <begin position="162"/>
        <end position="294"/>
    </location>
</feature>
<accession>A0A919B961</accession>
<feature type="transmembrane region" description="Helical" evidence="7">
    <location>
        <begin position="12"/>
        <end position="33"/>
    </location>
</feature>
<keyword evidence="4 7" id="KW-1133">Transmembrane helix</keyword>
<dbReference type="Gene3D" id="1.10.3730.20">
    <property type="match status" value="1"/>
</dbReference>
<evidence type="ECO:0000256" key="6">
    <source>
        <dbReference type="SAM" id="MobiDB-lite"/>
    </source>
</evidence>
<evidence type="ECO:0000256" key="2">
    <source>
        <dbReference type="ARBA" id="ARBA00007362"/>
    </source>
</evidence>
<reference evidence="9" key="1">
    <citation type="journal article" date="2014" name="Int. J. Syst. Evol. Microbiol.">
        <title>Complete genome sequence of Corynebacterium casei LMG S-19264T (=DSM 44701T), isolated from a smear-ripened cheese.</title>
        <authorList>
            <consortium name="US DOE Joint Genome Institute (JGI-PGF)"/>
            <person name="Walter F."/>
            <person name="Albersmeier A."/>
            <person name="Kalinowski J."/>
            <person name="Ruckert C."/>
        </authorList>
    </citation>
    <scope>NUCLEOTIDE SEQUENCE</scope>
    <source>
        <strain evidence="9">JCM 4059</strain>
    </source>
</reference>
<evidence type="ECO:0000313" key="10">
    <source>
        <dbReference type="Proteomes" id="UP000638313"/>
    </source>
</evidence>
<feature type="region of interest" description="Disordered" evidence="6">
    <location>
        <begin position="302"/>
        <end position="328"/>
    </location>
</feature>
<evidence type="ECO:0000256" key="4">
    <source>
        <dbReference type="ARBA" id="ARBA00022989"/>
    </source>
</evidence>
<feature type="transmembrane region" description="Helical" evidence="7">
    <location>
        <begin position="45"/>
        <end position="64"/>
    </location>
</feature>
<dbReference type="InterPro" id="IPR037185">
    <property type="entry name" value="EmrE-like"/>
</dbReference>
<dbReference type="PANTHER" id="PTHR32322">
    <property type="entry name" value="INNER MEMBRANE TRANSPORTER"/>
    <property type="match status" value="1"/>
</dbReference>
<dbReference type="AlphaFoldDB" id="A0A919B961"/>
<feature type="transmembrane region" description="Helical" evidence="7">
    <location>
        <begin position="192"/>
        <end position="212"/>
    </location>
</feature>
<organism evidence="9 10">
    <name type="scientific">Streptomyces mashuensis</name>
    <dbReference type="NCBI Taxonomy" id="33904"/>
    <lineage>
        <taxon>Bacteria</taxon>
        <taxon>Bacillati</taxon>
        <taxon>Actinomycetota</taxon>
        <taxon>Actinomycetes</taxon>
        <taxon>Kitasatosporales</taxon>
        <taxon>Streptomycetaceae</taxon>
        <taxon>Streptomyces</taxon>
    </lineage>
</organism>